<reference evidence="6" key="1">
    <citation type="submission" date="2023-03" db="EMBL/GenBank/DDBJ databases">
        <title>Edaphobacter sp.</title>
        <authorList>
            <person name="Huber K.J."/>
            <person name="Papendorf J."/>
            <person name="Pilke C."/>
            <person name="Bunk B."/>
            <person name="Sproeer C."/>
            <person name="Pester M."/>
        </authorList>
    </citation>
    <scope>NUCLEOTIDE SEQUENCE</scope>
    <source>
        <strain evidence="6">DSM 110680</strain>
    </source>
</reference>
<protein>
    <submittedName>
        <fullName evidence="6">Sigma-70 family RNA polymerase sigma factor</fullName>
    </submittedName>
</protein>
<evidence type="ECO:0000256" key="3">
    <source>
        <dbReference type="ARBA" id="ARBA00023082"/>
    </source>
</evidence>
<dbReference type="GO" id="GO:0006352">
    <property type="term" value="P:DNA-templated transcription initiation"/>
    <property type="evidence" value="ECO:0007669"/>
    <property type="project" value="InterPro"/>
</dbReference>
<dbReference type="SUPFAM" id="SSF88659">
    <property type="entry name" value="Sigma3 and sigma4 domains of RNA polymerase sigma factors"/>
    <property type="match status" value="1"/>
</dbReference>
<dbReference type="InterPro" id="IPR014284">
    <property type="entry name" value="RNA_pol_sigma-70_dom"/>
</dbReference>
<dbReference type="RefSeq" id="WP_348263264.1">
    <property type="nucleotide sequence ID" value="NZ_CP121196.1"/>
</dbReference>
<dbReference type="Pfam" id="PF07638">
    <property type="entry name" value="Sigma70_ECF"/>
    <property type="match status" value="1"/>
</dbReference>
<dbReference type="AlphaFoldDB" id="A0AAU7DJW6"/>
<evidence type="ECO:0000313" key="6">
    <source>
        <dbReference type="EMBL" id="XBH18038.1"/>
    </source>
</evidence>
<proteinExistence type="inferred from homology"/>
<accession>A0AAU7DJW6</accession>
<dbReference type="InterPro" id="IPR053812">
    <property type="entry name" value="HTH_Sigma70_ECF-like"/>
</dbReference>
<keyword evidence="3" id="KW-0731">Sigma factor</keyword>
<keyword evidence="2" id="KW-0805">Transcription regulation</keyword>
<dbReference type="InterPro" id="IPR036388">
    <property type="entry name" value="WH-like_DNA-bd_sf"/>
</dbReference>
<evidence type="ECO:0000256" key="2">
    <source>
        <dbReference type="ARBA" id="ARBA00023015"/>
    </source>
</evidence>
<evidence type="ECO:0000256" key="4">
    <source>
        <dbReference type="ARBA" id="ARBA00023163"/>
    </source>
</evidence>
<dbReference type="PANTHER" id="PTHR43133:SF39">
    <property type="entry name" value="SIMILAR TO RNA POLYMERASE SIGMA-E FACTOR"/>
    <property type="match status" value="1"/>
</dbReference>
<dbReference type="SUPFAM" id="SSF88946">
    <property type="entry name" value="Sigma2 domain of RNA polymerase sigma factors"/>
    <property type="match status" value="1"/>
</dbReference>
<dbReference type="InterPro" id="IPR039425">
    <property type="entry name" value="RNA_pol_sigma-70-like"/>
</dbReference>
<feature type="domain" description="RNA polymerase sigma-70 ECF-like HTH" evidence="5">
    <location>
        <begin position="7"/>
        <end position="186"/>
    </location>
</feature>
<dbReference type="InterPro" id="IPR013325">
    <property type="entry name" value="RNA_pol_sigma_r2"/>
</dbReference>
<gene>
    <name evidence="6" type="ORF">P8935_01600</name>
</gene>
<dbReference type="EMBL" id="CP121196">
    <property type="protein sequence ID" value="XBH18038.1"/>
    <property type="molecule type" value="Genomic_DNA"/>
</dbReference>
<dbReference type="NCBIfam" id="TIGR02999">
    <property type="entry name" value="Sig-70_X6"/>
    <property type="match status" value="1"/>
</dbReference>
<evidence type="ECO:0000259" key="5">
    <source>
        <dbReference type="Pfam" id="PF07638"/>
    </source>
</evidence>
<dbReference type="PANTHER" id="PTHR43133">
    <property type="entry name" value="RNA POLYMERASE ECF-TYPE SIGMA FACTO"/>
    <property type="match status" value="1"/>
</dbReference>
<dbReference type="GO" id="GO:0016987">
    <property type="term" value="F:sigma factor activity"/>
    <property type="evidence" value="ECO:0007669"/>
    <property type="project" value="UniProtKB-KW"/>
</dbReference>
<dbReference type="Gene3D" id="1.10.10.10">
    <property type="entry name" value="Winged helix-like DNA-binding domain superfamily/Winged helix DNA-binding domain"/>
    <property type="match status" value="1"/>
</dbReference>
<comment type="similarity">
    <text evidence="1">Belongs to the sigma-70 factor family. ECF subfamily.</text>
</comment>
<dbReference type="NCBIfam" id="TIGR02937">
    <property type="entry name" value="sigma70-ECF"/>
    <property type="match status" value="1"/>
</dbReference>
<keyword evidence="4" id="KW-0804">Transcription</keyword>
<name>A0AAU7DJW6_9BACT</name>
<sequence length="187" mass="21279">MGGDRGEVTDLLLELKRGNREAETQLIPLVYSELHRIASIQLRKEVPHHSLQPTALVNEAYIRLTANRQVDWQNRSHFFAVSATIMRRILVDHARNAGAQKRGDRWDAVSLNDAILPAPDRASEILALDEALTRLAKLDQRQSKVVELRFFAGMNDEETANALGVSSRTIKRDWRIARAWLFKELSC</sequence>
<evidence type="ECO:0000256" key="1">
    <source>
        <dbReference type="ARBA" id="ARBA00010641"/>
    </source>
</evidence>
<dbReference type="InterPro" id="IPR011517">
    <property type="entry name" value="RNA_pol_sigma70_ECF-like"/>
</dbReference>
<dbReference type="InterPro" id="IPR013324">
    <property type="entry name" value="RNA_pol_sigma_r3/r4-like"/>
</dbReference>
<organism evidence="6">
    <name type="scientific">Telmatobacter sp. DSM 110680</name>
    <dbReference type="NCBI Taxonomy" id="3036704"/>
    <lineage>
        <taxon>Bacteria</taxon>
        <taxon>Pseudomonadati</taxon>
        <taxon>Acidobacteriota</taxon>
        <taxon>Terriglobia</taxon>
        <taxon>Terriglobales</taxon>
        <taxon>Acidobacteriaceae</taxon>
        <taxon>Telmatobacter</taxon>
    </lineage>
</organism>